<reference evidence="10 11" key="1">
    <citation type="submission" date="2016-06" db="EMBL/GenBank/DDBJ databases">
        <authorList>
            <consortium name="Pathogen Informatics"/>
        </authorList>
    </citation>
    <scope>NUCLEOTIDE SEQUENCE [LARGE SCALE GENOMIC DNA]</scope>
    <source>
        <strain evidence="10">PowCR01</strain>
    </source>
</reference>
<dbReference type="PANTHER" id="PTHR22760">
    <property type="entry name" value="GLYCOSYLTRANSFERASE"/>
    <property type="match status" value="1"/>
</dbReference>
<dbReference type="GO" id="GO:0000026">
    <property type="term" value="F:alpha-1,2-mannosyltransferase activity"/>
    <property type="evidence" value="ECO:0007669"/>
    <property type="project" value="TreeGrafter"/>
</dbReference>
<dbReference type="VEuPathDB" id="PlasmoDB:PocGH01_12021500"/>
<organism evidence="10 11">
    <name type="scientific">Plasmodium ovale</name>
    <name type="common">malaria parasite P. ovale</name>
    <dbReference type="NCBI Taxonomy" id="36330"/>
    <lineage>
        <taxon>Eukaryota</taxon>
        <taxon>Sar</taxon>
        <taxon>Alveolata</taxon>
        <taxon>Apicomplexa</taxon>
        <taxon>Aconoidasida</taxon>
        <taxon>Haemosporida</taxon>
        <taxon>Plasmodiidae</taxon>
        <taxon>Plasmodium</taxon>
        <taxon>Plasmodium (Plasmodium)</taxon>
    </lineage>
</organism>
<protein>
    <recommendedName>
        <fullName evidence="8">Mannosyltransferase</fullName>
        <ecNumber evidence="8">2.4.1.-</ecNumber>
    </recommendedName>
</protein>
<dbReference type="AlphaFoldDB" id="A0A1C3KV04"/>
<name>A0A1C3KV04_PLAOA</name>
<feature type="transmembrane region" description="Helical" evidence="8">
    <location>
        <begin position="142"/>
        <end position="159"/>
    </location>
</feature>
<evidence type="ECO:0000256" key="1">
    <source>
        <dbReference type="ARBA" id="ARBA00004477"/>
    </source>
</evidence>
<accession>A0A1C3KV04</accession>
<feature type="transmembrane region" description="Helical" evidence="8">
    <location>
        <begin position="338"/>
        <end position="366"/>
    </location>
</feature>
<dbReference type="InterPro" id="IPR005599">
    <property type="entry name" value="GPI_mannosylTrfase"/>
</dbReference>
<evidence type="ECO:0000256" key="8">
    <source>
        <dbReference type="RuleBase" id="RU363075"/>
    </source>
</evidence>
<evidence type="ECO:0000256" key="2">
    <source>
        <dbReference type="ARBA" id="ARBA00022676"/>
    </source>
</evidence>
<dbReference type="EC" id="2.4.1.-" evidence="8"/>
<proteinExistence type="inferred from homology"/>
<dbReference type="VEuPathDB" id="PlasmoDB:POWCR01_120017100"/>
<keyword evidence="5 8" id="KW-0256">Endoplasmic reticulum</keyword>
<dbReference type="OrthoDB" id="416834at2759"/>
<evidence type="ECO:0000256" key="3">
    <source>
        <dbReference type="ARBA" id="ARBA00022679"/>
    </source>
</evidence>
<keyword evidence="3 10" id="KW-0808">Transferase</keyword>
<evidence type="ECO:0000313" key="10">
    <source>
        <dbReference type="EMBL" id="SBT78020.1"/>
    </source>
</evidence>
<evidence type="ECO:0000256" key="6">
    <source>
        <dbReference type="ARBA" id="ARBA00022989"/>
    </source>
</evidence>
<comment type="similarity">
    <text evidence="8">Belongs to the glycosyltransferase 22 family.</text>
</comment>
<keyword evidence="7 8" id="KW-0472">Membrane</keyword>
<evidence type="ECO:0000256" key="4">
    <source>
        <dbReference type="ARBA" id="ARBA00022692"/>
    </source>
</evidence>
<keyword evidence="6 8" id="KW-1133">Transmembrane helix</keyword>
<feature type="transmembrane region" description="Helical" evidence="8">
    <location>
        <begin position="552"/>
        <end position="575"/>
    </location>
</feature>
<comment type="subcellular location">
    <subcellularLocation>
        <location evidence="1 8">Endoplasmic reticulum membrane</location>
        <topology evidence="1 8">Multi-pass membrane protein</topology>
    </subcellularLocation>
</comment>
<dbReference type="EMBL" id="LT594516">
    <property type="protein sequence ID" value="SBT78020.1"/>
    <property type="molecule type" value="Genomic_DNA"/>
</dbReference>
<dbReference type="Proteomes" id="UP000243200">
    <property type="component" value="Chromosome 12"/>
</dbReference>
<evidence type="ECO:0000256" key="9">
    <source>
        <dbReference type="SAM" id="MobiDB-lite"/>
    </source>
</evidence>
<gene>
    <name evidence="10" type="primary">PowCR01_120017100</name>
    <name evidence="10" type="ORF">POWCR01_120017100</name>
</gene>
<dbReference type="Pfam" id="PF03901">
    <property type="entry name" value="Glyco_transf_22"/>
    <property type="match status" value="2"/>
</dbReference>
<keyword evidence="4 8" id="KW-0812">Transmembrane</keyword>
<dbReference type="GO" id="GO:0005789">
    <property type="term" value="C:endoplasmic reticulum membrane"/>
    <property type="evidence" value="ECO:0007669"/>
    <property type="project" value="UniProtKB-SubCell"/>
</dbReference>
<feature type="transmembrane region" description="Helical" evidence="8">
    <location>
        <begin position="107"/>
        <end position="130"/>
    </location>
</feature>
<feature type="transmembrane region" description="Helical" evidence="8">
    <location>
        <begin position="382"/>
        <end position="405"/>
    </location>
</feature>
<feature type="transmembrane region" description="Helical" evidence="8">
    <location>
        <begin position="21"/>
        <end position="42"/>
    </location>
</feature>
<feature type="region of interest" description="Disordered" evidence="9">
    <location>
        <begin position="225"/>
        <end position="244"/>
    </location>
</feature>
<keyword evidence="2 8" id="KW-0328">Glycosyltransferase</keyword>
<dbReference type="GO" id="GO:0006506">
    <property type="term" value="P:GPI anchor biosynthetic process"/>
    <property type="evidence" value="ECO:0007669"/>
    <property type="project" value="TreeGrafter"/>
</dbReference>
<feature type="region of interest" description="Disordered" evidence="9">
    <location>
        <begin position="197"/>
        <end position="219"/>
    </location>
</feature>
<sequence length="771" mass="91340">MIYGNLLKRSERALSRALNSKNCLFCLILFRIFNCLFVRTSFFPDEYAQSVEIAHYWVFGYGHMPWEWEPCVSLRSVIHPFMYAILYYILKITKLDSPFFVVYTPKIFQGICAAFGDYVFIKLVNLWYVILYMGNKKGERDSPICTILICYFSCWFHFYCICRTSSHSFECLFNIWGVYFLSKNYYPLVALRGDREEGSSNELSTGGGSRVRKDVTNEDNSTVSDSYIWRDDSNEDNSTQGGRRIWKDTSKRTGVYSRFHIETVRYNEKINPLKRKNLEHRNDSYISSGNKGVDDILGEAKINDFAGTSNVQASCYGKTYFDPMAIETLRRGFHIKNLLLSLFCSSICVLMRPNAALFWLCIYFLYFIKNTDSDNKLKCREILIIGCLYTILFLMISIVVDSYYYGKITLSFYNFFLYNFVSGENSFFGEHSFHFYFLCVIPSIYLTLTPFTYYYSWVCFYQNVIKRKMHLFGTIRRRIDYTVYVATFLEILSLSFSKHKEHKLIIGYIPFVTIYTGRALHRIWKNVESTRHIVTKEENDKGKYMEKKKRQIFFFFLVNLSFFLNVICILFFSVIHNSSPEKVTSHFRNLKTRNDEDVTILITDCYDIPLYSHMHRKFKIGFFDCSPHIKKKDGKIIYNWRKRIYDSKFGSIFYDIFDVNKKESNSIDPYIIPNKSFYWFGHTHFNPKKVFQFDYEKINFACMDYRFSKPLNGDLPLYIVTSSVNLQFLNNFLKKFNYYLDTEPIFSHFVLKEGTKIEAVNHYIFKRIPNS</sequence>
<evidence type="ECO:0000313" key="11">
    <source>
        <dbReference type="Proteomes" id="UP000243200"/>
    </source>
</evidence>
<evidence type="ECO:0000256" key="7">
    <source>
        <dbReference type="ARBA" id="ARBA00023136"/>
    </source>
</evidence>
<dbReference type="PANTHER" id="PTHR22760:SF4">
    <property type="entry name" value="GPI MANNOSYLTRANSFERASE 3"/>
    <property type="match status" value="1"/>
</dbReference>
<evidence type="ECO:0000256" key="5">
    <source>
        <dbReference type="ARBA" id="ARBA00022824"/>
    </source>
</evidence>
<feature type="transmembrane region" description="Helical" evidence="8">
    <location>
        <begin position="435"/>
        <end position="460"/>
    </location>
</feature>